<evidence type="ECO:0000259" key="10">
    <source>
        <dbReference type="PROSITE" id="PS50928"/>
    </source>
</evidence>
<reference evidence="11" key="1">
    <citation type="submission" date="2022-08" db="EMBL/GenBank/DDBJ databases">
        <title>Complete Genome Sequences of 2 Bosea sp. soil isolates.</title>
        <authorList>
            <person name="Alvarez Arevalo M."/>
            <person name="Sterndorff E.B."/>
            <person name="Faurdal D."/>
            <person name="Joergensen T.S."/>
            <person name="Weber T."/>
        </authorList>
    </citation>
    <scope>NUCLEOTIDE SEQUENCE</scope>
    <source>
        <strain evidence="11">NBC_00436</strain>
    </source>
</reference>
<dbReference type="EMBL" id="CP102774">
    <property type="protein sequence ID" value="UZF86025.1"/>
    <property type="molecule type" value="Genomic_DNA"/>
</dbReference>
<dbReference type="GO" id="GO:0043190">
    <property type="term" value="C:ATP-binding cassette (ABC) transporter complex"/>
    <property type="evidence" value="ECO:0007669"/>
    <property type="project" value="InterPro"/>
</dbReference>
<accession>A0A9E7ZHK1</accession>
<feature type="domain" description="ABC transmembrane type-1" evidence="10">
    <location>
        <begin position="19"/>
        <end position="206"/>
    </location>
</feature>
<dbReference type="CDD" id="cd06261">
    <property type="entry name" value="TM_PBP2"/>
    <property type="match status" value="1"/>
</dbReference>
<evidence type="ECO:0000256" key="3">
    <source>
        <dbReference type="ARBA" id="ARBA00022448"/>
    </source>
</evidence>
<dbReference type="NCBIfam" id="TIGR01726">
    <property type="entry name" value="HEQRo_perm_3TM"/>
    <property type="match status" value="1"/>
</dbReference>
<dbReference type="InterPro" id="IPR000515">
    <property type="entry name" value="MetI-like"/>
</dbReference>
<dbReference type="Pfam" id="PF00528">
    <property type="entry name" value="BPD_transp_1"/>
    <property type="match status" value="1"/>
</dbReference>
<evidence type="ECO:0000313" key="11">
    <source>
        <dbReference type="EMBL" id="UZF86025.1"/>
    </source>
</evidence>
<dbReference type="GO" id="GO:0022857">
    <property type="term" value="F:transmembrane transporter activity"/>
    <property type="evidence" value="ECO:0007669"/>
    <property type="project" value="InterPro"/>
</dbReference>
<comment type="subcellular location">
    <subcellularLocation>
        <location evidence="1">Cell inner membrane</location>
        <topology evidence="1">Multi-pass membrane protein</topology>
    </subcellularLocation>
    <subcellularLocation>
        <location evidence="9">Cell membrane</location>
        <topology evidence="9">Multi-pass membrane protein</topology>
    </subcellularLocation>
</comment>
<dbReference type="InterPro" id="IPR043429">
    <property type="entry name" value="ArtM/GltK/GlnP/TcyL/YhdX-like"/>
</dbReference>
<feature type="transmembrane region" description="Helical" evidence="9">
    <location>
        <begin position="149"/>
        <end position="168"/>
    </location>
</feature>
<keyword evidence="8 9" id="KW-0472">Membrane</keyword>
<keyword evidence="7 9" id="KW-1133">Transmembrane helix</keyword>
<evidence type="ECO:0000256" key="8">
    <source>
        <dbReference type="ARBA" id="ARBA00023136"/>
    </source>
</evidence>
<evidence type="ECO:0000256" key="5">
    <source>
        <dbReference type="ARBA" id="ARBA00022692"/>
    </source>
</evidence>
<evidence type="ECO:0000256" key="7">
    <source>
        <dbReference type="ARBA" id="ARBA00022989"/>
    </source>
</evidence>
<keyword evidence="6" id="KW-0029">Amino-acid transport</keyword>
<evidence type="ECO:0000256" key="9">
    <source>
        <dbReference type="RuleBase" id="RU363032"/>
    </source>
</evidence>
<evidence type="ECO:0000256" key="4">
    <source>
        <dbReference type="ARBA" id="ARBA00022475"/>
    </source>
</evidence>
<dbReference type="AlphaFoldDB" id="A0A9E7ZHK1"/>
<dbReference type="GO" id="GO:0006865">
    <property type="term" value="P:amino acid transport"/>
    <property type="evidence" value="ECO:0007669"/>
    <property type="project" value="UniProtKB-KW"/>
</dbReference>
<sequence length="219" mass="23845">MSFDLNFAFATLPTILSALSTTIWVSIVSSLGAAVLGFLWEVLRRTSTPLGWVMQVMIDSIRSTPLLVQIYTLYFVFPYYGVTLPALAVGIIALSVYYSGYLAEVFKAGIDAIDPGQFDAAKALGIGRITTIFLIVAPQMLRNIAAPMGNYFISLLKATPYLAVIAVPEMFGSALDVASDTFRYAEPMLAAGLIFLLLSVSIAQLVKMLEQRLLANDKR</sequence>
<evidence type="ECO:0000256" key="6">
    <source>
        <dbReference type="ARBA" id="ARBA00022970"/>
    </source>
</evidence>
<proteinExistence type="inferred from homology"/>
<dbReference type="SUPFAM" id="SSF161098">
    <property type="entry name" value="MetI-like"/>
    <property type="match status" value="1"/>
</dbReference>
<keyword evidence="3 9" id="KW-0813">Transport</keyword>
<keyword evidence="5 9" id="KW-0812">Transmembrane</keyword>
<dbReference type="Gene3D" id="1.10.3720.10">
    <property type="entry name" value="MetI-like"/>
    <property type="match status" value="1"/>
</dbReference>
<feature type="transmembrane region" description="Helical" evidence="9">
    <location>
        <begin position="188"/>
        <end position="209"/>
    </location>
</feature>
<feature type="transmembrane region" description="Helical" evidence="9">
    <location>
        <begin position="77"/>
        <end position="98"/>
    </location>
</feature>
<keyword evidence="4" id="KW-1003">Cell membrane</keyword>
<dbReference type="PROSITE" id="PS50928">
    <property type="entry name" value="ABC_TM1"/>
    <property type="match status" value="1"/>
</dbReference>
<dbReference type="InterPro" id="IPR035906">
    <property type="entry name" value="MetI-like_sf"/>
</dbReference>
<dbReference type="InterPro" id="IPR010065">
    <property type="entry name" value="AA_ABC_transptr_permease_3TM"/>
</dbReference>
<evidence type="ECO:0000256" key="2">
    <source>
        <dbReference type="ARBA" id="ARBA00010072"/>
    </source>
</evidence>
<name>A0A9E7ZHK1_9HYPH</name>
<organism evidence="11">
    <name type="scientific">Bosea sp. NBC_00436</name>
    <dbReference type="NCBI Taxonomy" id="2969620"/>
    <lineage>
        <taxon>Bacteria</taxon>
        <taxon>Pseudomonadati</taxon>
        <taxon>Pseudomonadota</taxon>
        <taxon>Alphaproteobacteria</taxon>
        <taxon>Hyphomicrobiales</taxon>
        <taxon>Boseaceae</taxon>
        <taxon>Bosea</taxon>
    </lineage>
</organism>
<feature type="transmembrane region" description="Helical" evidence="9">
    <location>
        <begin position="15"/>
        <end position="40"/>
    </location>
</feature>
<evidence type="ECO:0000256" key="1">
    <source>
        <dbReference type="ARBA" id="ARBA00004429"/>
    </source>
</evidence>
<gene>
    <name evidence="11" type="ORF">NWE54_19745</name>
</gene>
<dbReference type="PANTHER" id="PTHR30614">
    <property type="entry name" value="MEMBRANE COMPONENT OF AMINO ACID ABC TRANSPORTER"/>
    <property type="match status" value="1"/>
</dbReference>
<dbReference type="PANTHER" id="PTHR30614:SF0">
    <property type="entry name" value="L-CYSTINE TRANSPORT SYSTEM PERMEASE PROTEIN TCYL"/>
    <property type="match status" value="1"/>
</dbReference>
<protein>
    <submittedName>
        <fullName evidence="11">Amino acid ABC transporter permease</fullName>
    </submittedName>
</protein>
<comment type="similarity">
    <text evidence="2">Belongs to the binding-protein-dependent transport system permease family. HisMQ subfamily.</text>
</comment>